<keyword evidence="5 6" id="KW-0472">Membrane</keyword>
<feature type="transmembrane region" description="Helical" evidence="6">
    <location>
        <begin position="105"/>
        <end position="124"/>
    </location>
</feature>
<protein>
    <recommendedName>
        <fullName evidence="7">Major facilitator superfamily (MFS) profile domain-containing protein</fullName>
    </recommendedName>
</protein>
<dbReference type="AlphaFoldDB" id="K3WX85"/>
<dbReference type="OMA" id="IMIFIPH"/>
<evidence type="ECO:0000259" key="7">
    <source>
        <dbReference type="PROSITE" id="PS50850"/>
    </source>
</evidence>
<dbReference type="CDD" id="cd17316">
    <property type="entry name" value="MFS_SV2_like"/>
    <property type="match status" value="1"/>
</dbReference>
<feature type="transmembrane region" description="Helical" evidence="6">
    <location>
        <begin position="333"/>
        <end position="353"/>
    </location>
</feature>
<evidence type="ECO:0000256" key="4">
    <source>
        <dbReference type="ARBA" id="ARBA00022989"/>
    </source>
</evidence>
<dbReference type="InterPro" id="IPR036259">
    <property type="entry name" value="MFS_trans_sf"/>
</dbReference>
<reference evidence="8" key="3">
    <citation type="submission" date="2015-02" db="UniProtKB">
        <authorList>
            <consortium name="EnsemblProtists"/>
        </authorList>
    </citation>
    <scope>IDENTIFICATION</scope>
    <source>
        <strain evidence="8">DAOM BR144</strain>
    </source>
</reference>
<dbReference type="EMBL" id="GL376615">
    <property type="status" value="NOT_ANNOTATED_CDS"/>
    <property type="molecule type" value="Genomic_DNA"/>
</dbReference>
<dbReference type="InterPro" id="IPR020846">
    <property type="entry name" value="MFS_dom"/>
</dbReference>
<dbReference type="Gene3D" id="1.20.1250.20">
    <property type="entry name" value="MFS general substrate transporter like domains"/>
    <property type="match status" value="1"/>
</dbReference>
<feature type="transmembrane region" description="Helical" evidence="6">
    <location>
        <begin position="292"/>
        <end position="313"/>
    </location>
</feature>
<feature type="transmembrane region" description="Helical" evidence="6">
    <location>
        <begin position="36"/>
        <end position="62"/>
    </location>
</feature>
<dbReference type="GO" id="GO:0016020">
    <property type="term" value="C:membrane"/>
    <property type="evidence" value="ECO:0007669"/>
    <property type="project" value="UniProtKB-SubCell"/>
</dbReference>
<evidence type="ECO:0000256" key="3">
    <source>
        <dbReference type="ARBA" id="ARBA00022692"/>
    </source>
</evidence>
<organism evidence="8 9">
    <name type="scientific">Globisporangium ultimum (strain ATCC 200006 / CBS 805.95 / DAOM BR144)</name>
    <name type="common">Pythium ultimum</name>
    <dbReference type="NCBI Taxonomy" id="431595"/>
    <lineage>
        <taxon>Eukaryota</taxon>
        <taxon>Sar</taxon>
        <taxon>Stramenopiles</taxon>
        <taxon>Oomycota</taxon>
        <taxon>Peronosporomycetes</taxon>
        <taxon>Pythiales</taxon>
        <taxon>Pythiaceae</taxon>
        <taxon>Globisporangium</taxon>
    </lineage>
</organism>
<dbReference type="GO" id="GO:0022857">
    <property type="term" value="F:transmembrane transporter activity"/>
    <property type="evidence" value="ECO:0007669"/>
    <property type="project" value="InterPro"/>
</dbReference>
<feature type="transmembrane region" description="Helical" evidence="6">
    <location>
        <begin position="74"/>
        <end position="98"/>
    </location>
</feature>
<accession>K3WX85</accession>
<dbReference type="SUPFAM" id="SSF103473">
    <property type="entry name" value="MFS general substrate transporter"/>
    <property type="match status" value="1"/>
</dbReference>
<evidence type="ECO:0000256" key="6">
    <source>
        <dbReference type="SAM" id="Phobius"/>
    </source>
</evidence>
<name>K3WX85_GLOUD</name>
<keyword evidence="4 6" id="KW-1133">Transmembrane helix</keyword>
<feature type="transmembrane region" description="Helical" evidence="6">
    <location>
        <begin position="190"/>
        <end position="213"/>
    </location>
</feature>
<dbReference type="Pfam" id="PF00083">
    <property type="entry name" value="Sugar_tr"/>
    <property type="match status" value="1"/>
</dbReference>
<dbReference type="InterPro" id="IPR005829">
    <property type="entry name" value="Sugar_transporter_CS"/>
</dbReference>
<feature type="transmembrane region" description="Helical" evidence="6">
    <location>
        <begin position="360"/>
        <end position="379"/>
    </location>
</feature>
<reference evidence="9" key="1">
    <citation type="journal article" date="2010" name="Genome Biol.">
        <title>Genome sequence of the necrotrophic plant pathogen Pythium ultimum reveals original pathogenicity mechanisms and effector repertoire.</title>
        <authorList>
            <person name="Levesque C.A."/>
            <person name="Brouwer H."/>
            <person name="Cano L."/>
            <person name="Hamilton J.P."/>
            <person name="Holt C."/>
            <person name="Huitema E."/>
            <person name="Raffaele S."/>
            <person name="Robideau G.P."/>
            <person name="Thines M."/>
            <person name="Win J."/>
            <person name="Zerillo M.M."/>
            <person name="Beakes G.W."/>
            <person name="Boore J.L."/>
            <person name="Busam D."/>
            <person name="Dumas B."/>
            <person name="Ferriera S."/>
            <person name="Fuerstenberg S.I."/>
            <person name="Gachon C.M."/>
            <person name="Gaulin E."/>
            <person name="Govers F."/>
            <person name="Grenville-Briggs L."/>
            <person name="Horner N."/>
            <person name="Hostetler J."/>
            <person name="Jiang R.H."/>
            <person name="Johnson J."/>
            <person name="Krajaejun T."/>
            <person name="Lin H."/>
            <person name="Meijer H.J."/>
            <person name="Moore B."/>
            <person name="Morris P."/>
            <person name="Phuntmart V."/>
            <person name="Puiu D."/>
            <person name="Shetty J."/>
            <person name="Stajich J.E."/>
            <person name="Tripathy S."/>
            <person name="Wawra S."/>
            <person name="van West P."/>
            <person name="Whitty B.R."/>
            <person name="Coutinho P.M."/>
            <person name="Henrissat B."/>
            <person name="Martin F."/>
            <person name="Thomas P.D."/>
            <person name="Tyler B.M."/>
            <person name="De Vries R.P."/>
            <person name="Kamoun S."/>
            <person name="Yandell M."/>
            <person name="Tisserat N."/>
            <person name="Buell C.R."/>
        </authorList>
    </citation>
    <scope>NUCLEOTIDE SEQUENCE</scope>
    <source>
        <strain evidence="9">DAOM:BR144</strain>
    </source>
</reference>
<feature type="domain" description="Major facilitator superfamily (MFS) profile" evidence="7">
    <location>
        <begin position="38"/>
        <end position="477"/>
    </location>
</feature>
<reference evidence="9" key="2">
    <citation type="submission" date="2010-04" db="EMBL/GenBank/DDBJ databases">
        <authorList>
            <person name="Buell R."/>
            <person name="Hamilton J."/>
            <person name="Hostetler J."/>
        </authorList>
    </citation>
    <scope>NUCLEOTIDE SEQUENCE [LARGE SCALE GENOMIC DNA]</scope>
    <source>
        <strain evidence="9">DAOM:BR144</strain>
    </source>
</reference>
<dbReference type="PROSITE" id="PS50850">
    <property type="entry name" value="MFS"/>
    <property type="match status" value="1"/>
</dbReference>
<proteinExistence type="predicted"/>
<keyword evidence="9" id="KW-1185">Reference proteome</keyword>
<dbReference type="PANTHER" id="PTHR23511:SF5">
    <property type="entry name" value="MAJOR FACILITATOR-TYPE TRANSPORTER HXNZ-RELATED"/>
    <property type="match status" value="1"/>
</dbReference>
<dbReference type="PANTHER" id="PTHR23511">
    <property type="entry name" value="SYNAPTIC VESICLE GLYCOPROTEIN 2"/>
    <property type="match status" value="1"/>
</dbReference>
<dbReference type="InterPro" id="IPR005828">
    <property type="entry name" value="MFS_sugar_transport-like"/>
</dbReference>
<feature type="transmembrane region" description="Helical" evidence="6">
    <location>
        <begin position="385"/>
        <end position="407"/>
    </location>
</feature>
<feature type="transmembrane region" description="Helical" evidence="6">
    <location>
        <begin position="449"/>
        <end position="473"/>
    </location>
</feature>
<dbReference type="STRING" id="431595.K3WX85"/>
<feature type="transmembrane region" description="Helical" evidence="6">
    <location>
        <begin position="419"/>
        <end position="443"/>
    </location>
</feature>
<dbReference type="PROSITE" id="PS00217">
    <property type="entry name" value="SUGAR_TRANSPORT_2"/>
    <property type="match status" value="1"/>
</dbReference>
<evidence type="ECO:0000256" key="2">
    <source>
        <dbReference type="ARBA" id="ARBA00022448"/>
    </source>
</evidence>
<sequence>MPAVTRHGYAAGQHVATRLDALGQNVHSGIFGLSWWFIRVFVILGGTWGLTATHTITFSYIIRALEEDIPLNTSQVALVNGSVMLGAFCGSFIFGNLADSRGRKYALMISFFLAHFASGLQAAATNIPVLAIFRFISGLGLGGEQPVIAALVMELAPSRLRGRVLIYLDTFWPIGHTLAVVLGREIEPQIGWRATSAFNGVVVLYIFLIYFWVPESPKWLAHAGHFEESVRVLRSIERQCSVFQPEAADELIYNLQHQDVAGTTGMYLVQPQKLSFWRLVTNQFRILLRYPYLQRTLVLWCVWMGTALSNNAIDAYLGGYFLRGITDTTNQTIVVYAMILAQIPGTLVASVLIDRIGRKNTLGGFLILASIGSLLEVYLPSETLPMLLAGCCRTFAFMGAWGSLYAYTPELYPISMRVMGTSFAWAIDRIGSFGGPYTVIWMADHWHMSIAAVIWTFTGIMFVVAAILVVFGVETAHQDSDRGDYKPSTSRSQEHTVDAIGYTKHEDAARPPPSQPVFFV</sequence>
<dbReference type="EnsemblProtists" id="PYU1_T009583">
    <property type="protein sequence ID" value="PYU1_T009583"/>
    <property type="gene ID" value="PYU1_G009565"/>
</dbReference>
<dbReference type="eggNOG" id="KOG0253">
    <property type="taxonomic scope" value="Eukaryota"/>
</dbReference>
<evidence type="ECO:0000313" key="8">
    <source>
        <dbReference type="EnsemblProtists" id="PYU1_T009583"/>
    </source>
</evidence>
<evidence type="ECO:0000313" key="9">
    <source>
        <dbReference type="Proteomes" id="UP000019132"/>
    </source>
</evidence>
<dbReference type="Proteomes" id="UP000019132">
    <property type="component" value="Unassembled WGS sequence"/>
</dbReference>
<keyword evidence="2" id="KW-0813">Transport</keyword>
<dbReference type="InParanoid" id="K3WX85"/>
<evidence type="ECO:0000256" key="1">
    <source>
        <dbReference type="ARBA" id="ARBA00004141"/>
    </source>
</evidence>
<keyword evidence="3 6" id="KW-0812">Transmembrane</keyword>
<comment type="subcellular location">
    <subcellularLocation>
        <location evidence="1">Membrane</location>
        <topology evidence="1">Multi-pass membrane protein</topology>
    </subcellularLocation>
</comment>
<dbReference type="PROSITE" id="PS00216">
    <property type="entry name" value="SUGAR_TRANSPORT_1"/>
    <property type="match status" value="1"/>
</dbReference>
<dbReference type="VEuPathDB" id="FungiDB:PYU1_G009565"/>
<evidence type="ECO:0000256" key="5">
    <source>
        <dbReference type="ARBA" id="ARBA00023136"/>
    </source>
</evidence>
<dbReference type="HOGENOM" id="CLU_001265_46_6_1"/>